<dbReference type="SUPFAM" id="SSF53850">
    <property type="entry name" value="Periplasmic binding protein-like II"/>
    <property type="match status" value="1"/>
</dbReference>
<keyword evidence="5" id="KW-1185">Reference proteome</keyword>
<evidence type="ECO:0000313" key="4">
    <source>
        <dbReference type="EMBL" id="MFG6461936.1"/>
    </source>
</evidence>
<dbReference type="PANTHER" id="PTHR35936:SF20">
    <property type="entry name" value="ABC TRANSPORTER ARGININE-BINDING PROTEIN 2-RELATED"/>
    <property type="match status" value="1"/>
</dbReference>
<dbReference type="PANTHER" id="PTHR35936">
    <property type="entry name" value="MEMBRANE-BOUND LYTIC MUREIN TRANSGLYCOSYLASE F"/>
    <property type="match status" value="1"/>
</dbReference>
<accession>A0ABW7GJE3</accession>
<reference evidence="4 5" key="1">
    <citation type="submission" date="2024-08" db="EMBL/GenBank/DDBJ databases">
        <authorList>
            <person name="Lu H."/>
        </authorList>
    </citation>
    <scope>NUCLEOTIDE SEQUENCE [LARGE SCALE GENOMIC DNA]</scope>
    <source>
        <strain evidence="4 5">DXS20W</strain>
    </source>
</reference>
<dbReference type="EMBL" id="JBIGHX010000003">
    <property type="protein sequence ID" value="MFG6461936.1"/>
    <property type="molecule type" value="Genomic_DNA"/>
</dbReference>
<evidence type="ECO:0000313" key="5">
    <source>
        <dbReference type="Proteomes" id="UP001606302"/>
    </source>
</evidence>
<dbReference type="RefSeq" id="WP_394510796.1">
    <property type="nucleotide sequence ID" value="NZ_JBIGHX010000003.1"/>
</dbReference>
<evidence type="ECO:0000256" key="2">
    <source>
        <dbReference type="SAM" id="SignalP"/>
    </source>
</evidence>
<evidence type="ECO:0000256" key="1">
    <source>
        <dbReference type="ARBA" id="ARBA00022729"/>
    </source>
</evidence>
<proteinExistence type="predicted"/>
<organism evidence="4 5">
    <name type="scientific">Pelomonas lactea</name>
    <dbReference type="NCBI Taxonomy" id="3299030"/>
    <lineage>
        <taxon>Bacteria</taxon>
        <taxon>Pseudomonadati</taxon>
        <taxon>Pseudomonadota</taxon>
        <taxon>Betaproteobacteria</taxon>
        <taxon>Burkholderiales</taxon>
        <taxon>Sphaerotilaceae</taxon>
        <taxon>Roseateles</taxon>
    </lineage>
</organism>
<dbReference type="Gene3D" id="3.40.190.10">
    <property type="entry name" value="Periplasmic binding protein-like II"/>
    <property type="match status" value="2"/>
</dbReference>
<comment type="caution">
    <text evidence="4">The sequence shown here is derived from an EMBL/GenBank/DDBJ whole genome shotgun (WGS) entry which is preliminary data.</text>
</comment>
<gene>
    <name evidence="4" type="ORF">ACG04Q_10165</name>
</gene>
<feature type="domain" description="Solute-binding protein family 3/N-terminal" evidence="3">
    <location>
        <begin position="24"/>
        <end position="252"/>
    </location>
</feature>
<sequence>MRRRLLTTLLMCMPLLAVADCARPWRVPFEDWRPYAYLDAAGQPAGLEVEMLAAVAREQGCSVEYVRHVSRNRRLHMLASGELDLLVAASYDGPNTPSLAWYTSAYRHEEFAAFMRADAARARPAPQTLAHALDDGLRLLAHRGPYVVPLVAEFERRARLTGFEDYAKGVELLSLGRGDLLLGDRLAVLYAADAAGVRVVELALPVRRDVVAYKLGRKRFDAAGLARFNEALQRLEARGELQRIRSRWLGPAASSPRPAASAARR</sequence>
<dbReference type="InterPro" id="IPR001638">
    <property type="entry name" value="Solute-binding_3/MltF_N"/>
</dbReference>
<protein>
    <submittedName>
        <fullName evidence="4">Substrate-binding periplasmic protein</fullName>
    </submittedName>
</protein>
<feature type="chain" id="PRO_5047110019" evidence="2">
    <location>
        <begin position="20"/>
        <end position="265"/>
    </location>
</feature>
<dbReference type="Pfam" id="PF00497">
    <property type="entry name" value="SBP_bac_3"/>
    <property type="match status" value="1"/>
</dbReference>
<keyword evidence="1 2" id="KW-0732">Signal</keyword>
<feature type="signal peptide" evidence="2">
    <location>
        <begin position="1"/>
        <end position="19"/>
    </location>
</feature>
<name>A0ABW7GJE3_9BURK</name>
<evidence type="ECO:0000259" key="3">
    <source>
        <dbReference type="SMART" id="SM00062"/>
    </source>
</evidence>
<dbReference type="Proteomes" id="UP001606302">
    <property type="component" value="Unassembled WGS sequence"/>
</dbReference>
<dbReference type="SMART" id="SM00062">
    <property type="entry name" value="PBPb"/>
    <property type="match status" value="1"/>
</dbReference>